<feature type="transmembrane region" description="Helical" evidence="1">
    <location>
        <begin position="41"/>
        <end position="58"/>
    </location>
</feature>
<comment type="caution">
    <text evidence="2">The sequence shown here is derived from an EMBL/GenBank/DDBJ whole genome shotgun (WGS) entry which is preliminary data.</text>
</comment>
<name>A0A4R5YB03_9MICC</name>
<keyword evidence="1" id="KW-1133">Transmembrane helix</keyword>
<evidence type="ECO:0000313" key="2">
    <source>
        <dbReference type="EMBL" id="TDL41156.1"/>
    </source>
</evidence>
<evidence type="ECO:0000256" key="1">
    <source>
        <dbReference type="SAM" id="Phobius"/>
    </source>
</evidence>
<sequence>MFTGVVLMGIAYYIGFALVLVGVAAYAVLGAGLAATRPLPAWSGIVLTVSSLLLFGANDQNERILFVVPFGVTWMVLGALLWTAASSTRSHAGRVQLA</sequence>
<keyword evidence="1" id="KW-0472">Membrane</keyword>
<accession>A0A4R5YB03</accession>
<dbReference type="AlphaFoldDB" id="A0A4R5YB03"/>
<reference evidence="2 3" key="1">
    <citation type="submission" date="2019-03" db="EMBL/GenBank/DDBJ databases">
        <title>Genome Sequencing and Assembly of Various Microbes Isolated from Partially Reclaimed Soil and Acid Mine Drainage (AMD) Site.</title>
        <authorList>
            <person name="Steinbock B."/>
            <person name="Bechtold R."/>
            <person name="Sevigny J.L."/>
            <person name="Thomas D."/>
            <person name="Cuthill L.R."/>
            <person name="Aveiro Johannsen E.J."/>
            <person name="Thomas K."/>
            <person name="Ghosh A."/>
        </authorList>
    </citation>
    <scope>NUCLEOTIDE SEQUENCE [LARGE SCALE GENOMIC DNA]</scope>
    <source>
        <strain evidence="2 3">S-A1</strain>
    </source>
</reference>
<organism evidence="2 3">
    <name type="scientific">Arthrobacter nitrophenolicus</name>
    <dbReference type="NCBI Taxonomy" id="683150"/>
    <lineage>
        <taxon>Bacteria</taxon>
        <taxon>Bacillati</taxon>
        <taxon>Actinomycetota</taxon>
        <taxon>Actinomycetes</taxon>
        <taxon>Micrococcales</taxon>
        <taxon>Micrococcaceae</taxon>
        <taxon>Arthrobacter</taxon>
    </lineage>
</organism>
<feature type="transmembrane region" description="Helical" evidence="1">
    <location>
        <begin position="6"/>
        <end position="29"/>
    </location>
</feature>
<dbReference type="EMBL" id="SMZQ01000001">
    <property type="protein sequence ID" value="TDL41156.1"/>
    <property type="molecule type" value="Genomic_DNA"/>
</dbReference>
<dbReference type="OrthoDB" id="10002344at2"/>
<protein>
    <submittedName>
        <fullName evidence="2">Uncharacterized protein</fullName>
    </submittedName>
</protein>
<keyword evidence="1" id="KW-0812">Transmembrane</keyword>
<gene>
    <name evidence="2" type="ORF">E2R57_00270</name>
</gene>
<feature type="transmembrane region" description="Helical" evidence="1">
    <location>
        <begin position="64"/>
        <end position="84"/>
    </location>
</feature>
<proteinExistence type="predicted"/>
<evidence type="ECO:0000313" key="3">
    <source>
        <dbReference type="Proteomes" id="UP000294621"/>
    </source>
</evidence>
<dbReference type="Proteomes" id="UP000294621">
    <property type="component" value="Unassembled WGS sequence"/>
</dbReference>